<dbReference type="GO" id="GO:0044205">
    <property type="term" value="P:'de novo' UMP biosynthetic process"/>
    <property type="evidence" value="ECO:0007669"/>
    <property type="project" value="UniProtKB-UniRule"/>
</dbReference>
<dbReference type="GO" id="GO:0004088">
    <property type="term" value="F:carbamoyl-phosphate synthase (glutamine-hydrolyzing) activity"/>
    <property type="evidence" value="ECO:0007669"/>
    <property type="project" value="UniProtKB-UniRule"/>
</dbReference>
<dbReference type="RefSeq" id="WP_153451137.1">
    <property type="nucleotide sequence ID" value="NZ_WEGJ01000004.1"/>
</dbReference>
<evidence type="ECO:0000256" key="6">
    <source>
        <dbReference type="ARBA" id="ARBA00022605"/>
    </source>
</evidence>
<keyword evidence="6 13" id="KW-0028">Amino-acid biosynthesis</keyword>
<evidence type="ECO:0000256" key="10">
    <source>
        <dbReference type="ARBA" id="ARBA00022975"/>
    </source>
</evidence>
<dbReference type="InterPro" id="IPR035686">
    <property type="entry name" value="CPSase_GATase1"/>
</dbReference>
<evidence type="ECO:0000256" key="2">
    <source>
        <dbReference type="ARBA" id="ARBA00005077"/>
    </source>
</evidence>
<dbReference type="Proteomes" id="UP000466345">
    <property type="component" value="Unassembled WGS sequence"/>
</dbReference>
<evidence type="ECO:0000256" key="5">
    <source>
        <dbReference type="ARBA" id="ARBA00022598"/>
    </source>
</evidence>
<dbReference type="UniPathway" id="UPA00068">
    <property type="reaction ID" value="UER00171"/>
</dbReference>
<comment type="function">
    <text evidence="13">Small subunit of the glutamine-dependent carbamoyl phosphate synthetase (CPSase). CPSase catalyzes the formation of carbamoyl phosphate from the ammonia moiety of glutamine, carbonate, and phosphate donated by ATP, constituting the first step of 2 biosynthetic pathways, one leading to arginine and/or urea and the other to pyrimidine nucleotides. The small subunit (glutamine amidotransferase) binds and cleaves glutamine to supply the large subunit with the substrate ammonia.</text>
</comment>
<evidence type="ECO:0000256" key="7">
    <source>
        <dbReference type="ARBA" id="ARBA00022741"/>
    </source>
</evidence>
<dbReference type="GO" id="GO:0006541">
    <property type="term" value="P:glutamine metabolic process"/>
    <property type="evidence" value="ECO:0007669"/>
    <property type="project" value="InterPro"/>
</dbReference>
<dbReference type="InterPro" id="IPR050472">
    <property type="entry name" value="Anth_synth/Amidotransfase"/>
</dbReference>
<dbReference type="GO" id="GO:0006207">
    <property type="term" value="P:'de novo' pyrimidine nucleobase biosynthetic process"/>
    <property type="evidence" value="ECO:0007669"/>
    <property type="project" value="InterPro"/>
</dbReference>
<feature type="binding site" evidence="13">
    <location>
        <position position="240"/>
    </location>
    <ligand>
        <name>L-glutamine</name>
        <dbReference type="ChEBI" id="CHEBI:58359"/>
    </ligand>
</feature>
<dbReference type="Gene3D" id="3.40.50.880">
    <property type="match status" value="1"/>
</dbReference>
<comment type="catalytic activity">
    <reaction evidence="12 13">
        <text>L-glutamine + H2O = L-glutamate + NH4(+)</text>
        <dbReference type="Rhea" id="RHEA:15889"/>
        <dbReference type="ChEBI" id="CHEBI:15377"/>
        <dbReference type="ChEBI" id="CHEBI:28938"/>
        <dbReference type="ChEBI" id="CHEBI:29985"/>
        <dbReference type="ChEBI" id="CHEBI:58359"/>
    </reaction>
</comment>
<organism evidence="15 16">
    <name type="scientific">Streptomyces smaragdinus</name>
    <dbReference type="NCBI Taxonomy" id="2585196"/>
    <lineage>
        <taxon>Bacteria</taxon>
        <taxon>Bacillati</taxon>
        <taxon>Actinomycetota</taxon>
        <taxon>Actinomycetes</taxon>
        <taxon>Kitasatosporales</taxon>
        <taxon>Streptomycetaceae</taxon>
        <taxon>Streptomyces</taxon>
    </lineage>
</organism>
<dbReference type="GO" id="GO:0005524">
    <property type="term" value="F:ATP binding"/>
    <property type="evidence" value="ECO:0007669"/>
    <property type="project" value="UniProtKB-UniRule"/>
</dbReference>
<dbReference type="CDD" id="cd01744">
    <property type="entry name" value="GATase1_CPSase"/>
    <property type="match status" value="1"/>
</dbReference>
<keyword evidence="5 13" id="KW-0436">Ligase</keyword>
<feature type="binding site" evidence="13">
    <location>
        <position position="267"/>
    </location>
    <ligand>
        <name>L-glutamine</name>
        <dbReference type="ChEBI" id="CHEBI:58359"/>
    </ligand>
</feature>
<dbReference type="SUPFAM" id="SSF52021">
    <property type="entry name" value="Carbamoyl phosphate synthetase, small subunit N-terminal domain"/>
    <property type="match status" value="1"/>
</dbReference>
<dbReference type="PRINTS" id="PR00096">
    <property type="entry name" value="GATASE"/>
</dbReference>
<dbReference type="InterPro" id="IPR017926">
    <property type="entry name" value="GATASE"/>
</dbReference>
<dbReference type="PROSITE" id="PS51273">
    <property type="entry name" value="GATASE_TYPE_1"/>
    <property type="match status" value="1"/>
</dbReference>
<feature type="binding site" evidence="13">
    <location>
        <position position="310"/>
    </location>
    <ligand>
        <name>L-glutamine</name>
        <dbReference type="ChEBI" id="CHEBI:58359"/>
    </ligand>
</feature>
<dbReference type="HAMAP" id="MF_01209">
    <property type="entry name" value="CPSase_S_chain"/>
    <property type="match status" value="1"/>
</dbReference>
<dbReference type="NCBIfam" id="NF009475">
    <property type="entry name" value="PRK12838.1"/>
    <property type="match status" value="1"/>
</dbReference>
<evidence type="ECO:0000256" key="11">
    <source>
        <dbReference type="ARBA" id="ARBA00048816"/>
    </source>
</evidence>
<feature type="binding site" evidence="13">
    <location>
        <position position="308"/>
    </location>
    <ligand>
        <name>L-glutamine</name>
        <dbReference type="ChEBI" id="CHEBI:58359"/>
    </ligand>
</feature>
<keyword evidence="7 13" id="KW-0547">Nucleotide-binding</keyword>
<dbReference type="SMART" id="SM01097">
    <property type="entry name" value="CPSase_sm_chain"/>
    <property type="match status" value="1"/>
</dbReference>
<feature type="domain" description="Carbamoyl-phosphate synthase small subunit N-terminal" evidence="14">
    <location>
        <begin position="6"/>
        <end position="136"/>
    </location>
</feature>
<dbReference type="SUPFAM" id="SSF52317">
    <property type="entry name" value="Class I glutamine amidotransferase-like"/>
    <property type="match status" value="1"/>
</dbReference>
<evidence type="ECO:0000256" key="8">
    <source>
        <dbReference type="ARBA" id="ARBA00022840"/>
    </source>
</evidence>
<name>A0A7K0CEI5_9ACTN</name>
<reference evidence="15 16" key="1">
    <citation type="submission" date="2019-10" db="EMBL/GenBank/DDBJ databases">
        <title>Streptomyces smaragdinus sp. nov. and Streptomyces fabii sp. nov., isolated from the gut of fungus growing-termite Macrotermes natalensis.</title>
        <authorList>
            <person name="Schwitalla J."/>
            <person name="Benndorf R."/>
            <person name="Martin K."/>
            <person name="De Beer W."/>
            <person name="Kaster A.-K."/>
            <person name="Vollmers J."/>
            <person name="Poulsen M."/>
            <person name="Beemelmanns C."/>
        </authorList>
    </citation>
    <scope>NUCLEOTIDE SEQUENCE [LARGE SCALE GENOMIC DNA]</scope>
    <source>
        <strain evidence="15 16">RB5</strain>
    </source>
</reference>
<comment type="pathway">
    <text evidence="1 13">Pyrimidine metabolism; UMP biosynthesis via de novo pathway; (S)-dihydroorotate from bicarbonate: step 1/3.</text>
</comment>
<dbReference type="OrthoDB" id="9804328at2"/>
<dbReference type="Pfam" id="PF00117">
    <property type="entry name" value="GATase"/>
    <property type="match status" value="1"/>
</dbReference>
<feature type="binding site" evidence="13">
    <location>
        <position position="242"/>
    </location>
    <ligand>
        <name>L-glutamine</name>
        <dbReference type="ChEBI" id="CHEBI:58359"/>
    </ligand>
</feature>
<evidence type="ECO:0000259" key="14">
    <source>
        <dbReference type="SMART" id="SM01097"/>
    </source>
</evidence>
<dbReference type="GO" id="GO:0006526">
    <property type="term" value="P:L-arginine biosynthetic process"/>
    <property type="evidence" value="ECO:0007669"/>
    <property type="project" value="UniProtKB-UniRule"/>
</dbReference>
<gene>
    <name evidence="13 15" type="primary">carA</name>
    <name evidence="15" type="ORF">SRB5_20060</name>
</gene>
<keyword evidence="8 13" id="KW-0067">ATP-binding</keyword>
<comment type="similarity">
    <text evidence="3 13">Belongs to the CarA family.</text>
</comment>
<dbReference type="PRINTS" id="PR00097">
    <property type="entry name" value="ANTSNTHASEII"/>
</dbReference>
<protein>
    <recommendedName>
        <fullName evidence="13">Carbamoyl phosphate synthase small chain</fullName>
        <ecNumber evidence="13">6.3.5.5</ecNumber>
    </recommendedName>
    <alternativeName>
        <fullName evidence="13">Carbamoyl phosphate synthetase glutamine chain</fullName>
    </alternativeName>
</protein>
<dbReference type="UniPathway" id="UPA00070">
    <property type="reaction ID" value="UER00115"/>
</dbReference>
<keyword evidence="16" id="KW-1185">Reference proteome</keyword>
<dbReference type="InterPro" id="IPR029062">
    <property type="entry name" value="Class_I_gatase-like"/>
</dbReference>
<dbReference type="EMBL" id="WEGJ01000004">
    <property type="protein sequence ID" value="MQY11887.1"/>
    <property type="molecule type" value="Genomic_DNA"/>
</dbReference>
<evidence type="ECO:0000256" key="3">
    <source>
        <dbReference type="ARBA" id="ARBA00007800"/>
    </source>
</evidence>
<dbReference type="InterPro" id="IPR006274">
    <property type="entry name" value="CarbamoylP_synth_ssu"/>
</dbReference>
<feature type="binding site" evidence="13">
    <location>
        <position position="311"/>
    </location>
    <ligand>
        <name>L-glutamine</name>
        <dbReference type="ChEBI" id="CHEBI:58359"/>
    </ligand>
</feature>
<evidence type="ECO:0000256" key="1">
    <source>
        <dbReference type="ARBA" id="ARBA00004812"/>
    </source>
</evidence>
<keyword evidence="9 13" id="KW-0315">Glutamine amidotransferase</keyword>
<sequence length="382" mass="41157">MTTSKAPAVLVLEDGRTFRGRAYGAEGETFGEAVFNTGMTGYQETLTDPSYHRQVVVMTAPHIGNTGVNDEDPESKRIWVAGYVVRDPARIPSNWRARRSLDEELRTQGVVGISGIDTRALTRHLRERGAMRVGIFSGEALAEEATLLARVLRAPEMTGADLSAEVATTEPYVVPAIGPDGEAVPIGTARFTVAALDLGIKGMTPHRMAERGIEVHVLPADATLEQVYAVDPDGVFLSNGPGDPATADLTVIRGVLERGTPLFGICFGNQLFGRALGFGTYKLKYGHRGINQPVQDRTTGKVEVTAHNHGFAVDAPLDGPVDTPYGRAEVTHVCLNDDVVEGLRLLDRPAFSVQYHPEAAAGPHDAAYLFDRFVSLMEGQRA</sequence>
<dbReference type="FunFam" id="3.40.50.880:FF:000018">
    <property type="entry name" value="Carbamoyl-phosphate synthase small chain"/>
    <property type="match status" value="1"/>
</dbReference>
<feature type="binding site" evidence="13">
    <location>
        <position position="50"/>
    </location>
    <ligand>
        <name>L-glutamine</name>
        <dbReference type="ChEBI" id="CHEBI:58359"/>
    </ligand>
</feature>
<feature type="active site" evidence="13">
    <location>
        <position position="358"/>
    </location>
</feature>
<keyword evidence="4 13" id="KW-0055">Arginine biosynthesis</keyword>
<dbReference type="PANTHER" id="PTHR43418">
    <property type="entry name" value="MULTIFUNCTIONAL TRYPTOPHAN BIOSYNTHESIS PROTEIN-RELATED"/>
    <property type="match status" value="1"/>
</dbReference>
<dbReference type="FunFam" id="3.50.30.20:FF:000001">
    <property type="entry name" value="Carbamoyl-phosphate synthase small chain"/>
    <property type="match status" value="1"/>
</dbReference>
<dbReference type="EC" id="6.3.5.5" evidence="13"/>
<accession>A0A7K0CEI5</accession>
<dbReference type="Gene3D" id="3.50.30.20">
    <property type="entry name" value="Carbamoyl-phosphate synthase small subunit, N-terminal domain"/>
    <property type="match status" value="1"/>
</dbReference>
<proteinExistence type="inferred from homology"/>
<dbReference type="AlphaFoldDB" id="A0A7K0CEI5"/>
<evidence type="ECO:0000256" key="13">
    <source>
        <dbReference type="HAMAP-Rule" id="MF_01209"/>
    </source>
</evidence>
<comment type="pathway">
    <text evidence="2 13">Amino-acid biosynthesis; L-arginine biosynthesis; carbamoyl phosphate from bicarbonate: step 1/1.</text>
</comment>
<dbReference type="PRINTS" id="PR00099">
    <property type="entry name" value="CPSGATASE"/>
</dbReference>
<feature type="region of interest" description="CPSase" evidence="13">
    <location>
        <begin position="1"/>
        <end position="191"/>
    </location>
</feature>
<dbReference type="NCBIfam" id="TIGR01368">
    <property type="entry name" value="CPSaseIIsmall"/>
    <property type="match status" value="1"/>
</dbReference>
<dbReference type="Pfam" id="PF00988">
    <property type="entry name" value="CPSase_sm_chain"/>
    <property type="match status" value="1"/>
</dbReference>
<dbReference type="InterPro" id="IPR002474">
    <property type="entry name" value="CarbamoylP_synth_ssu_N"/>
</dbReference>
<feature type="active site" evidence="13">
    <location>
        <position position="356"/>
    </location>
</feature>
<comment type="catalytic activity">
    <reaction evidence="11 13">
        <text>hydrogencarbonate + L-glutamine + 2 ATP + H2O = carbamoyl phosphate + L-glutamate + 2 ADP + phosphate + 2 H(+)</text>
        <dbReference type="Rhea" id="RHEA:18633"/>
        <dbReference type="ChEBI" id="CHEBI:15377"/>
        <dbReference type="ChEBI" id="CHEBI:15378"/>
        <dbReference type="ChEBI" id="CHEBI:17544"/>
        <dbReference type="ChEBI" id="CHEBI:29985"/>
        <dbReference type="ChEBI" id="CHEBI:30616"/>
        <dbReference type="ChEBI" id="CHEBI:43474"/>
        <dbReference type="ChEBI" id="CHEBI:58228"/>
        <dbReference type="ChEBI" id="CHEBI:58359"/>
        <dbReference type="ChEBI" id="CHEBI:456216"/>
        <dbReference type="EC" id="6.3.5.5"/>
    </reaction>
</comment>
<dbReference type="InterPro" id="IPR036480">
    <property type="entry name" value="CarbP_synth_ssu_N_sf"/>
</dbReference>
<keyword evidence="10 13" id="KW-0665">Pyrimidine biosynthesis</keyword>
<feature type="binding site" evidence="13">
    <location>
        <position position="270"/>
    </location>
    <ligand>
        <name>L-glutamine</name>
        <dbReference type="ChEBI" id="CHEBI:58359"/>
    </ligand>
</feature>
<evidence type="ECO:0000313" key="16">
    <source>
        <dbReference type="Proteomes" id="UP000466345"/>
    </source>
</evidence>
<comment type="caution">
    <text evidence="15">The sequence shown here is derived from an EMBL/GenBank/DDBJ whole genome shotgun (WGS) entry which is preliminary data.</text>
</comment>
<comment type="subunit">
    <text evidence="13">Composed of two chains; the small (or glutamine) chain promotes the hydrolysis of glutamine to ammonia, which is used by the large (or ammonia) chain to synthesize carbamoyl phosphate. Tetramer of heterodimers (alpha,beta)4.</text>
</comment>
<evidence type="ECO:0000256" key="9">
    <source>
        <dbReference type="ARBA" id="ARBA00022962"/>
    </source>
</evidence>
<evidence type="ECO:0000313" key="15">
    <source>
        <dbReference type="EMBL" id="MQY11887.1"/>
    </source>
</evidence>
<evidence type="ECO:0000256" key="12">
    <source>
        <dbReference type="ARBA" id="ARBA00049285"/>
    </source>
</evidence>
<feature type="active site" description="Nucleophile" evidence="13">
    <location>
        <position position="266"/>
    </location>
</feature>
<evidence type="ECO:0000256" key="4">
    <source>
        <dbReference type="ARBA" id="ARBA00022571"/>
    </source>
</evidence>
<dbReference type="PANTHER" id="PTHR43418:SF7">
    <property type="entry name" value="CARBAMOYL-PHOSPHATE SYNTHASE SMALL CHAIN"/>
    <property type="match status" value="1"/>
</dbReference>